<organism evidence="2 3">
    <name type="scientific">Mycoplasmopsis fermentans (strain M64)</name>
    <name type="common">Mycoplasma fermentans</name>
    <dbReference type="NCBI Taxonomy" id="943945"/>
    <lineage>
        <taxon>Bacteria</taxon>
        <taxon>Bacillati</taxon>
        <taxon>Mycoplasmatota</taxon>
        <taxon>Mycoplasmoidales</taxon>
        <taxon>Metamycoplasmataceae</taxon>
        <taxon>Mycoplasmopsis</taxon>
    </lineage>
</organism>
<evidence type="ECO:0000256" key="1">
    <source>
        <dbReference type="SAM" id="Phobius"/>
    </source>
</evidence>
<dbReference type="RefSeq" id="WP_013527128.1">
    <property type="nucleotide sequence ID" value="NC_014921.1"/>
</dbReference>
<reference evidence="2 3" key="1">
    <citation type="journal article" date="2011" name="J. Bacteriol.">
        <title>Genome sequence of the repetitive-sequence-rich Mycoplasma fermentans strain M64.</title>
        <authorList>
            <person name="Shu H.W."/>
            <person name="Liu T.T."/>
            <person name="Chang H.Y."/>
            <person name="Liu Y.M."/>
            <person name="Wu K.M."/>
            <person name="Shu H.Y."/>
            <person name="Tsai S.F."/>
            <person name="Hsiao K.J."/>
            <person name="Hu W.S."/>
            <person name="Ng W.V."/>
        </authorList>
    </citation>
    <scope>NUCLEOTIDE SEQUENCE [LARGE SCALE GENOMIC DNA]</scope>
    <source>
        <strain evidence="2 3">M64</strain>
    </source>
</reference>
<dbReference type="EMBL" id="CP002458">
    <property type="protein sequence ID" value="ADV34905.1"/>
    <property type="molecule type" value="Genomic_DNA"/>
</dbReference>
<gene>
    <name evidence="2" type="ordered locus">MfeM64YM_0910</name>
</gene>
<feature type="transmembrane region" description="Helical" evidence="1">
    <location>
        <begin position="91"/>
        <end position="120"/>
    </location>
</feature>
<name>A0AB32XCV7_MYCFM</name>
<feature type="transmembrane region" description="Helical" evidence="1">
    <location>
        <begin position="49"/>
        <end position="70"/>
    </location>
</feature>
<dbReference type="KEGG" id="mfm:MfeM64YM_0910"/>
<proteinExistence type="predicted"/>
<keyword evidence="1" id="KW-0472">Membrane</keyword>
<feature type="transmembrane region" description="Helical" evidence="1">
    <location>
        <begin position="140"/>
        <end position="168"/>
    </location>
</feature>
<sequence length="178" mass="20418">MFRTLKERFITLTVMFALASLMTIIAMALFGVSRIVFTTLGGVTSLGMSIAAFILAIIAFVFVLIIYLLYNRIMAKRTEDFSRFRHTKASQIFVLVALICYAVAAVTAILYFVMVAIVHNNNSSTISWETVRAFSIVFEIFFWIGIVIGWLFIILYYVFFCIIVDNITRYRRAQARKK</sequence>
<evidence type="ECO:0000313" key="2">
    <source>
        <dbReference type="EMBL" id="ADV34905.1"/>
    </source>
</evidence>
<protein>
    <submittedName>
        <fullName evidence="2">Uncharacterized protein</fullName>
    </submittedName>
</protein>
<dbReference type="Proteomes" id="UP000007473">
    <property type="component" value="Chromosome"/>
</dbReference>
<accession>A0AB32XCV7</accession>
<evidence type="ECO:0000313" key="3">
    <source>
        <dbReference type="Proteomes" id="UP000007473"/>
    </source>
</evidence>
<keyword evidence="1" id="KW-0812">Transmembrane</keyword>
<feature type="transmembrane region" description="Helical" evidence="1">
    <location>
        <begin position="12"/>
        <end position="37"/>
    </location>
</feature>
<dbReference type="AlphaFoldDB" id="A0AB32XCV7"/>
<keyword evidence="1" id="KW-1133">Transmembrane helix</keyword>